<organism evidence="2 3">
    <name type="scientific">Proteiniclasticum ruminis</name>
    <dbReference type="NCBI Taxonomy" id="398199"/>
    <lineage>
        <taxon>Bacteria</taxon>
        <taxon>Bacillati</taxon>
        <taxon>Bacillota</taxon>
        <taxon>Clostridia</taxon>
        <taxon>Eubacteriales</taxon>
        <taxon>Clostridiaceae</taxon>
        <taxon>Proteiniclasticum</taxon>
    </lineage>
</organism>
<keyword evidence="1" id="KW-1133">Transmembrane helix</keyword>
<keyword evidence="1" id="KW-0812">Transmembrane</keyword>
<evidence type="ECO:0000256" key="1">
    <source>
        <dbReference type="SAM" id="Phobius"/>
    </source>
</evidence>
<protein>
    <submittedName>
        <fullName evidence="2">ABC-2 family transporter protein</fullName>
    </submittedName>
</protein>
<feature type="transmembrane region" description="Helical" evidence="1">
    <location>
        <begin position="154"/>
        <end position="171"/>
    </location>
</feature>
<proteinExistence type="predicted"/>
<sequence length="221" mass="24997">MILKVAVLDYKTIKPYLTLKNLFIVLGVTFFLAFVNKNTLIPLSMVSVFVTIYLSYPFAVGEQNGIDPLYRILGLTRKEVVLGRYLWAFSMNLIGILFGVLLSLLLSVLLSLPFDFKEAGAMLLGLFFIFSLMQAFQFPLFFKLGYMKAKTVSYLPFMLLGGVFVVLSGFLDKIPLSFLMNAETFFRESFGLVLLLAFLVWSVVQGTSLLFSLKGYEKRSF</sequence>
<dbReference type="RefSeq" id="WP_031577486.1">
    <property type="nucleotide sequence ID" value="NZ_FNDZ01000013.1"/>
</dbReference>
<feature type="transmembrane region" description="Helical" evidence="1">
    <location>
        <begin position="121"/>
        <end position="142"/>
    </location>
</feature>
<feature type="transmembrane region" description="Helical" evidence="1">
    <location>
        <begin position="41"/>
        <end position="61"/>
    </location>
</feature>
<keyword evidence="1" id="KW-0472">Membrane</keyword>
<feature type="transmembrane region" description="Helical" evidence="1">
    <location>
        <begin position="191"/>
        <end position="213"/>
    </location>
</feature>
<gene>
    <name evidence="2" type="ORF">SAMN05421804_1134</name>
</gene>
<name>A0A1G8SLS5_9CLOT</name>
<dbReference type="Pfam" id="PF13346">
    <property type="entry name" value="ABC2_membrane_5"/>
    <property type="match status" value="1"/>
</dbReference>
<feature type="transmembrane region" description="Helical" evidence="1">
    <location>
        <begin position="16"/>
        <end position="35"/>
    </location>
</feature>
<dbReference type="AlphaFoldDB" id="A0A1G8SLS5"/>
<accession>A0A1G8SLS5</accession>
<evidence type="ECO:0000313" key="2">
    <source>
        <dbReference type="EMBL" id="SDJ30202.1"/>
    </source>
</evidence>
<dbReference type="Proteomes" id="UP000183255">
    <property type="component" value="Unassembled WGS sequence"/>
</dbReference>
<feature type="transmembrane region" description="Helical" evidence="1">
    <location>
        <begin position="82"/>
        <end position="109"/>
    </location>
</feature>
<dbReference type="InterPro" id="IPR025699">
    <property type="entry name" value="ABC2_memb-like"/>
</dbReference>
<reference evidence="2 3" key="1">
    <citation type="submission" date="2016-10" db="EMBL/GenBank/DDBJ databases">
        <authorList>
            <person name="de Groot N.N."/>
        </authorList>
    </citation>
    <scope>NUCLEOTIDE SEQUENCE [LARGE SCALE GENOMIC DNA]</scope>
    <source>
        <strain evidence="2 3">CGMCC 1.5058</strain>
    </source>
</reference>
<evidence type="ECO:0000313" key="3">
    <source>
        <dbReference type="Proteomes" id="UP000183255"/>
    </source>
</evidence>
<dbReference type="EMBL" id="FNDZ01000013">
    <property type="protein sequence ID" value="SDJ30202.1"/>
    <property type="molecule type" value="Genomic_DNA"/>
</dbReference>